<dbReference type="EMBL" id="CP006643">
    <property type="protein sequence ID" value="AGX03091.1"/>
    <property type="molecule type" value="Genomic_DNA"/>
</dbReference>
<gene>
    <name evidence="1" type="ORF">N288_05690</name>
</gene>
<organism evidence="1 2">
    <name type="scientific">Bacillus infantis NRRL B-14911</name>
    <dbReference type="NCBI Taxonomy" id="1367477"/>
    <lineage>
        <taxon>Bacteria</taxon>
        <taxon>Bacillati</taxon>
        <taxon>Bacillota</taxon>
        <taxon>Bacilli</taxon>
        <taxon>Bacillales</taxon>
        <taxon>Bacillaceae</taxon>
        <taxon>Bacillus</taxon>
    </lineage>
</organism>
<dbReference type="PATRIC" id="fig|1367477.3.peg.1072"/>
<name>U5L8J6_9BACI</name>
<sequence length="32" mass="3838">MPSWFTAFKLQEIRRTHERPVLQHGKKEGVMV</sequence>
<reference evidence="1 2" key="1">
    <citation type="submission" date="2013-07" db="EMBL/GenBank/DDBJ databases">
        <title>Complete genome sequence of Bacillus infantis NRRL B-14911 that has potential to induce cardiac disease by antigenic mimicry.</title>
        <authorList>
            <person name="Massilamany C."/>
            <person name="Smith T.P.L."/>
            <person name="Loy J.D."/>
            <person name="Barletta R."/>
            <person name="Reddy J."/>
        </authorList>
    </citation>
    <scope>NUCLEOTIDE SEQUENCE [LARGE SCALE GENOMIC DNA]</scope>
    <source>
        <strain evidence="1 2">NRRL B-14911</strain>
    </source>
</reference>
<dbReference type="STRING" id="1367477.N288_05690"/>
<dbReference type="Proteomes" id="UP000017805">
    <property type="component" value="Chromosome"/>
</dbReference>
<dbReference type="AlphaFoldDB" id="U5L8J6"/>
<dbReference type="KEGG" id="bif:N288_05690"/>
<keyword evidence="2" id="KW-1185">Reference proteome</keyword>
<dbReference type="HOGENOM" id="CLU_3388035_0_0_9"/>
<evidence type="ECO:0000313" key="2">
    <source>
        <dbReference type="Proteomes" id="UP000017805"/>
    </source>
</evidence>
<protein>
    <submittedName>
        <fullName evidence="1">Uncharacterized protein</fullName>
    </submittedName>
</protein>
<proteinExistence type="predicted"/>
<evidence type="ECO:0000313" key="1">
    <source>
        <dbReference type="EMBL" id="AGX03091.1"/>
    </source>
</evidence>
<accession>U5L8J6</accession>